<feature type="domain" description="STAS" evidence="1">
    <location>
        <begin position="11"/>
        <end position="103"/>
    </location>
</feature>
<evidence type="ECO:0000259" key="1">
    <source>
        <dbReference type="PROSITE" id="PS50801"/>
    </source>
</evidence>
<dbReference type="CDD" id="cd07043">
    <property type="entry name" value="STAS_anti-anti-sigma_factors"/>
    <property type="match status" value="1"/>
</dbReference>
<dbReference type="RefSeq" id="WP_345418379.1">
    <property type="nucleotide sequence ID" value="NZ_BAABHO010000031.1"/>
</dbReference>
<comment type="caution">
    <text evidence="2">The sequence shown here is derived from an EMBL/GenBank/DDBJ whole genome shotgun (WGS) entry which is preliminary data.</text>
</comment>
<dbReference type="InterPro" id="IPR002645">
    <property type="entry name" value="STAS_dom"/>
</dbReference>
<dbReference type="EMBL" id="BAABHO010000031">
    <property type="protein sequence ID" value="GAA4797593.1"/>
    <property type="molecule type" value="Genomic_DNA"/>
</dbReference>
<name>A0ABP9BM89_9PSEU</name>
<evidence type="ECO:0000313" key="3">
    <source>
        <dbReference type="Proteomes" id="UP001500928"/>
    </source>
</evidence>
<dbReference type="PROSITE" id="PS50801">
    <property type="entry name" value="STAS"/>
    <property type="match status" value="1"/>
</dbReference>
<protein>
    <recommendedName>
        <fullName evidence="1">STAS domain-containing protein</fullName>
    </recommendedName>
</protein>
<organism evidence="2 3">
    <name type="scientific">Actinomycetospora chlora</name>
    <dbReference type="NCBI Taxonomy" id="663608"/>
    <lineage>
        <taxon>Bacteria</taxon>
        <taxon>Bacillati</taxon>
        <taxon>Actinomycetota</taxon>
        <taxon>Actinomycetes</taxon>
        <taxon>Pseudonocardiales</taxon>
        <taxon>Pseudonocardiaceae</taxon>
        <taxon>Actinomycetospora</taxon>
    </lineage>
</organism>
<evidence type="ECO:0000313" key="2">
    <source>
        <dbReference type="EMBL" id="GAA4797593.1"/>
    </source>
</evidence>
<dbReference type="Gene3D" id="3.30.750.24">
    <property type="entry name" value="STAS domain"/>
    <property type="match status" value="1"/>
</dbReference>
<reference evidence="3" key="1">
    <citation type="journal article" date="2019" name="Int. J. Syst. Evol. Microbiol.">
        <title>The Global Catalogue of Microorganisms (GCM) 10K type strain sequencing project: providing services to taxonomists for standard genome sequencing and annotation.</title>
        <authorList>
            <consortium name="The Broad Institute Genomics Platform"/>
            <consortium name="The Broad Institute Genome Sequencing Center for Infectious Disease"/>
            <person name="Wu L."/>
            <person name="Ma J."/>
        </authorList>
    </citation>
    <scope>NUCLEOTIDE SEQUENCE [LARGE SCALE GENOMIC DNA]</scope>
    <source>
        <strain evidence="3">JCM 17979</strain>
    </source>
</reference>
<keyword evidence="3" id="KW-1185">Reference proteome</keyword>
<sequence>MSASSDPTGVLRVDRTTHPDRTELVLHGELATDTLPTARDEVAAAEADAPPVLVLDLAPLDYVDSSGVRLVLLAQHVATEQGRRLAVRLGHGHTRRVFDVLGLTARLDVIDRESGDPAGSP</sequence>
<accession>A0ABP9BM89</accession>
<dbReference type="Proteomes" id="UP001500928">
    <property type="component" value="Unassembled WGS sequence"/>
</dbReference>
<dbReference type="SUPFAM" id="SSF52091">
    <property type="entry name" value="SpoIIaa-like"/>
    <property type="match status" value="1"/>
</dbReference>
<gene>
    <name evidence="2" type="ORF">GCM10023200_37280</name>
</gene>
<proteinExistence type="predicted"/>
<dbReference type="Pfam" id="PF13466">
    <property type="entry name" value="STAS_2"/>
    <property type="match status" value="1"/>
</dbReference>
<dbReference type="InterPro" id="IPR058548">
    <property type="entry name" value="MlaB-like_STAS"/>
</dbReference>
<dbReference type="InterPro" id="IPR036513">
    <property type="entry name" value="STAS_dom_sf"/>
</dbReference>